<dbReference type="HOGENOM" id="CLU_3347129_0_0_10"/>
<dbReference type="Proteomes" id="UP000010862">
    <property type="component" value="Chromosome 2"/>
</dbReference>
<evidence type="ECO:0000313" key="2">
    <source>
        <dbReference type="Proteomes" id="UP000010862"/>
    </source>
</evidence>
<accession>L0JDK9</accession>
<keyword evidence="2" id="KW-1185">Reference proteome</keyword>
<name>L0JDK9_PREDD</name>
<sequence>MKYYMNFNDDVVVRVDDDGKRYVKNTGISKYDEEKII</sequence>
<evidence type="ECO:0000313" key="1">
    <source>
        <dbReference type="EMBL" id="AGB29625.1"/>
    </source>
</evidence>
<gene>
    <name evidence="1" type="ordered locus">Prede_2361</name>
</gene>
<organism evidence="1 2">
    <name type="scientific">Prevotella dentalis (strain ATCC 49559 / DSM 3688 / JCM 13448 / NCTC 12043 / ES 2772)</name>
    <name type="common">Mitsuokella dentalis</name>
    <dbReference type="NCBI Taxonomy" id="908937"/>
    <lineage>
        <taxon>Bacteria</taxon>
        <taxon>Pseudomonadati</taxon>
        <taxon>Bacteroidota</taxon>
        <taxon>Bacteroidia</taxon>
        <taxon>Bacteroidales</taxon>
        <taxon>Prevotellaceae</taxon>
        <taxon>Prevotella</taxon>
    </lineage>
</organism>
<dbReference type="KEGG" id="pdt:Prede_2361"/>
<dbReference type="PATRIC" id="fig|908937.9.peg.2495"/>
<dbReference type="AlphaFoldDB" id="L0JDK9"/>
<dbReference type="EMBL" id="CP003369">
    <property type="protein sequence ID" value="AGB29625.1"/>
    <property type="molecule type" value="Genomic_DNA"/>
</dbReference>
<reference evidence="1" key="1">
    <citation type="submission" date="2012-02" db="EMBL/GenBank/DDBJ databases">
        <title>Complete sequence of chromosome 2 of Prevotella dentalis DSM 3688.</title>
        <authorList>
            <consortium name="US DOE Joint Genome Institute (JGI-PGF)"/>
            <person name="Lucas S."/>
            <person name="Copeland A."/>
            <person name="Lapidus A."/>
            <person name="Glavina del Rio T."/>
            <person name="Dalin E."/>
            <person name="Tice H."/>
            <person name="Bruce D."/>
            <person name="Goodwin L."/>
            <person name="Pitluck S."/>
            <person name="Peters L."/>
            <person name="Mikhailova N."/>
            <person name="Chertkov O."/>
            <person name="Kyrpides N."/>
            <person name="Mavromatis K."/>
            <person name="Ivanova N."/>
            <person name="Brettin T."/>
            <person name="Detter J.C."/>
            <person name="Han C."/>
            <person name="Larimer F."/>
            <person name="Land M."/>
            <person name="Hauser L."/>
            <person name="Markowitz V."/>
            <person name="Cheng J.-F."/>
            <person name="Hugenholtz P."/>
            <person name="Woyke T."/>
            <person name="Wu D."/>
            <person name="Gronow S."/>
            <person name="Wellnitz S."/>
            <person name="Brambilla E."/>
            <person name="Klenk H.-P."/>
            <person name="Eisen J.A."/>
        </authorList>
    </citation>
    <scope>NUCLEOTIDE SEQUENCE [LARGE SCALE GENOMIC DNA]</scope>
    <source>
        <strain evidence="1">DSM 3688</strain>
    </source>
</reference>
<protein>
    <submittedName>
        <fullName evidence="1">Uncharacterized protein</fullName>
    </submittedName>
</protein>
<proteinExistence type="predicted"/>